<dbReference type="GO" id="GO:0005829">
    <property type="term" value="C:cytosol"/>
    <property type="evidence" value="ECO:0007669"/>
    <property type="project" value="TreeGrafter"/>
</dbReference>
<evidence type="ECO:0000313" key="8">
    <source>
        <dbReference type="EMBL" id="AGY92597.1"/>
    </source>
</evidence>
<comment type="subunit">
    <text evidence="6">Part of the 30S ribosomal subunit.</text>
</comment>
<dbReference type="Proteomes" id="UP000017640">
    <property type="component" value="Chromosome"/>
</dbReference>
<sequence>MAKAKFERSKPHVNVGTIGHVDHGKTTLTAAMTKVLAAEYGGVAQDFSMIDNAPEERERGITIATAHVEYETHDRHYAHVDCPGHADYVKNMITGAAQMDGAILVVSAADGPMPQTREHILLARQVGVPSMVVFLNKADMVDDAELLELVEMEVRELLSSYDFPGDDIPIITGSALKALEGDTGEMGSQAIVKLVQAMDAYMPEPERAVDGAFLMPIEDVFSISGRGTVVTGRVERGIIKTGSDVEIVGINKTTKTVVTGVEMFRKLLDEGSVMASNNQKIRIRLKAFDHRLIDQSAREIVETAKRTGAQIQGPVPLPTKKERYTVLISPHVNKDARDQYEIRTHKRLMDIIDPTDKTVDALMKLDLAAGVDVQIKLS</sequence>
<dbReference type="SUPFAM" id="SSF52540">
    <property type="entry name" value="P-loop containing nucleoside triphosphate hydrolases"/>
    <property type="match status" value="1"/>
</dbReference>
<evidence type="ECO:0000256" key="2">
    <source>
        <dbReference type="ARBA" id="ARBA00022741"/>
    </source>
</evidence>
<dbReference type="eggNOG" id="COG0050">
    <property type="taxonomic scope" value="Bacteria"/>
</dbReference>
<dbReference type="PANTHER" id="PTHR43721:SF22">
    <property type="entry name" value="ELONGATION FACTOR TU, MITOCHONDRIAL"/>
    <property type="match status" value="1"/>
</dbReference>
<dbReference type="GO" id="GO:0005840">
    <property type="term" value="C:ribosome"/>
    <property type="evidence" value="ECO:0007669"/>
    <property type="project" value="UniProtKB-KW"/>
</dbReference>
<gene>
    <name evidence="6" type="primary">rpsJ</name>
    <name evidence="8" type="ORF">SPICUR_08290</name>
</gene>
<dbReference type="Gene3D" id="3.30.70.600">
    <property type="entry name" value="Ribosomal protein S10 domain"/>
    <property type="match status" value="1"/>
</dbReference>
<dbReference type="KEGG" id="spiu:SPICUR_08290"/>
<comment type="function">
    <text evidence="6">Involved in the binding of tRNA to the ribosomes.</text>
</comment>
<dbReference type="InterPro" id="IPR001848">
    <property type="entry name" value="Ribosomal_uS10"/>
</dbReference>
<dbReference type="STRING" id="1335757.SPICUR_08290"/>
<dbReference type="InterPro" id="IPR009000">
    <property type="entry name" value="Transl_B-barrel_sf"/>
</dbReference>
<dbReference type="InterPro" id="IPR000795">
    <property type="entry name" value="T_Tr_GTP-bd_dom"/>
</dbReference>
<dbReference type="InterPro" id="IPR041709">
    <property type="entry name" value="EF-Tu_GTP-bd"/>
</dbReference>
<dbReference type="InterPro" id="IPR027417">
    <property type="entry name" value="P-loop_NTPase"/>
</dbReference>
<dbReference type="NCBIfam" id="TIGR00231">
    <property type="entry name" value="small_GTP"/>
    <property type="match status" value="1"/>
</dbReference>
<dbReference type="PROSITE" id="PS51722">
    <property type="entry name" value="G_TR_2"/>
    <property type="match status" value="1"/>
</dbReference>
<evidence type="ECO:0000256" key="4">
    <source>
        <dbReference type="ARBA" id="ARBA00023134"/>
    </source>
</evidence>
<dbReference type="Pfam" id="PF00009">
    <property type="entry name" value="GTP_EFTU"/>
    <property type="match status" value="1"/>
</dbReference>
<dbReference type="HAMAP" id="MF_00508">
    <property type="entry name" value="Ribosomal_uS10"/>
    <property type="match status" value="1"/>
</dbReference>
<dbReference type="PROSITE" id="PS00361">
    <property type="entry name" value="RIBOSOMAL_S10"/>
    <property type="match status" value="1"/>
</dbReference>
<dbReference type="NCBIfam" id="NF009372">
    <property type="entry name" value="PRK12735.1"/>
    <property type="match status" value="1"/>
</dbReference>
<reference evidence="8 9" key="1">
    <citation type="journal article" date="2013" name="BMC Genomics">
        <title>Genomes of "Spiribacter", a streamlined, successful halophilic bacterium.</title>
        <authorList>
            <person name="Lopez-Perez M."/>
            <person name="Ghai R."/>
            <person name="Leon M.J."/>
            <person name="Rodriguez-Olmos A."/>
            <person name="Copa-Patino J.L."/>
            <person name="Soliveri J."/>
            <person name="Sanchez-Porro C."/>
            <person name="Ventosa A."/>
            <person name="Rodriguez-Valera F."/>
        </authorList>
    </citation>
    <scope>NUCLEOTIDE SEQUENCE [LARGE SCALE GENOMIC DNA]</scope>
    <source>
        <strain evidence="8 9">UAH-SP71</strain>
    </source>
</reference>
<proteinExistence type="inferred from homology"/>
<keyword evidence="3 6" id="KW-0689">Ribosomal protein</keyword>
<comment type="similarity">
    <text evidence="1 6">Belongs to the universal ribosomal protein uS10 family.</text>
</comment>
<dbReference type="OrthoDB" id="9803139at2"/>
<dbReference type="SUPFAM" id="SSF50447">
    <property type="entry name" value="Translation proteins"/>
    <property type="match status" value="1"/>
</dbReference>
<dbReference type="SUPFAM" id="SSF54999">
    <property type="entry name" value="Ribosomal protein S10"/>
    <property type="match status" value="1"/>
</dbReference>
<dbReference type="GO" id="GO:0000049">
    <property type="term" value="F:tRNA binding"/>
    <property type="evidence" value="ECO:0007669"/>
    <property type="project" value="UniProtKB-UniRule"/>
</dbReference>
<dbReference type="InterPro" id="IPR031157">
    <property type="entry name" value="G_TR_CS"/>
</dbReference>
<dbReference type="InterPro" id="IPR004161">
    <property type="entry name" value="EFTu-like_2"/>
</dbReference>
<keyword evidence="9" id="KW-1185">Reference proteome</keyword>
<dbReference type="PRINTS" id="PR00315">
    <property type="entry name" value="ELONGATNFCT"/>
</dbReference>
<dbReference type="Pfam" id="PF00338">
    <property type="entry name" value="Ribosomal_S10"/>
    <property type="match status" value="1"/>
</dbReference>
<dbReference type="PATRIC" id="fig|1335757.3.peg.1623"/>
<dbReference type="Pfam" id="PF03144">
    <property type="entry name" value="GTP_EFTU_D2"/>
    <property type="match status" value="1"/>
</dbReference>
<dbReference type="GO" id="GO:1990904">
    <property type="term" value="C:ribonucleoprotein complex"/>
    <property type="evidence" value="ECO:0007669"/>
    <property type="project" value="UniProtKB-KW"/>
</dbReference>
<keyword evidence="4" id="KW-0342">GTP-binding</keyword>
<dbReference type="EMBL" id="CP005990">
    <property type="protein sequence ID" value="AGY92597.1"/>
    <property type="molecule type" value="Genomic_DNA"/>
</dbReference>
<keyword evidence="2" id="KW-0547">Nucleotide-binding</keyword>
<keyword evidence="5 6" id="KW-0687">Ribonucleoprotein</keyword>
<evidence type="ECO:0000256" key="1">
    <source>
        <dbReference type="ARBA" id="ARBA00007102"/>
    </source>
</evidence>
<accession>U5T8M8</accession>
<evidence type="ECO:0000256" key="6">
    <source>
        <dbReference type="HAMAP-Rule" id="MF_00508"/>
    </source>
</evidence>
<dbReference type="AlphaFoldDB" id="U5T8M8"/>
<evidence type="ECO:0000313" key="9">
    <source>
        <dbReference type="Proteomes" id="UP000017640"/>
    </source>
</evidence>
<evidence type="ECO:0000256" key="3">
    <source>
        <dbReference type="ARBA" id="ARBA00022980"/>
    </source>
</evidence>
<dbReference type="GO" id="GO:0005525">
    <property type="term" value="F:GTP binding"/>
    <property type="evidence" value="ECO:0007669"/>
    <property type="project" value="UniProtKB-KW"/>
</dbReference>
<dbReference type="PROSITE" id="PS00301">
    <property type="entry name" value="G_TR_1"/>
    <property type="match status" value="1"/>
</dbReference>
<dbReference type="InterPro" id="IPR018268">
    <property type="entry name" value="Ribosomal_uS10_CS"/>
</dbReference>
<organism evidence="8 9">
    <name type="scientific">Spiribacter curvatus</name>
    <dbReference type="NCBI Taxonomy" id="1335757"/>
    <lineage>
        <taxon>Bacteria</taxon>
        <taxon>Pseudomonadati</taxon>
        <taxon>Pseudomonadota</taxon>
        <taxon>Gammaproteobacteria</taxon>
        <taxon>Chromatiales</taxon>
        <taxon>Ectothiorhodospiraceae</taxon>
        <taxon>Spiribacter</taxon>
    </lineage>
</organism>
<dbReference type="NCBIfam" id="NF009373">
    <property type="entry name" value="PRK12736.1"/>
    <property type="match status" value="1"/>
</dbReference>
<dbReference type="InterPro" id="IPR050055">
    <property type="entry name" value="EF-Tu_GTPase"/>
</dbReference>
<dbReference type="NCBIfam" id="NF001861">
    <property type="entry name" value="PRK00596.1"/>
    <property type="match status" value="1"/>
</dbReference>
<dbReference type="InterPro" id="IPR005225">
    <property type="entry name" value="Small_GTP-bd"/>
</dbReference>
<dbReference type="NCBIfam" id="TIGR01049">
    <property type="entry name" value="rpsJ_bact"/>
    <property type="match status" value="1"/>
</dbReference>
<dbReference type="FunFam" id="3.40.50.300:FF:000003">
    <property type="entry name" value="Elongation factor Tu"/>
    <property type="match status" value="1"/>
</dbReference>
<protein>
    <recommendedName>
        <fullName evidence="6">Small ribosomal subunit protein uS10</fullName>
    </recommendedName>
</protein>
<dbReference type="InterPro" id="IPR027486">
    <property type="entry name" value="Ribosomal_uS10_dom"/>
</dbReference>
<dbReference type="Gene3D" id="3.40.50.300">
    <property type="entry name" value="P-loop containing nucleotide triphosphate hydrolases"/>
    <property type="match status" value="1"/>
</dbReference>
<name>U5T8M8_9GAMM</name>
<dbReference type="HOGENOM" id="CLU_007265_4_0_6"/>
<dbReference type="CDD" id="cd01884">
    <property type="entry name" value="EF_Tu"/>
    <property type="match status" value="1"/>
</dbReference>
<dbReference type="SMART" id="SM01403">
    <property type="entry name" value="Ribosomal_S10"/>
    <property type="match status" value="1"/>
</dbReference>
<dbReference type="GO" id="GO:0003924">
    <property type="term" value="F:GTPase activity"/>
    <property type="evidence" value="ECO:0007669"/>
    <property type="project" value="InterPro"/>
</dbReference>
<dbReference type="Gene3D" id="2.40.30.10">
    <property type="entry name" value="Translation factors"/>
    <property type="match status" value="1"/>
</dbReference>
<evidence type="ECO:0000256" key="5">
    <source>
        <dbReference type="ARBA" id="ARBA00023274"/>
    </source>
</evidence>
<dbReference type="FunFam" id="3.30.70.600:FF:000001">
    <property type="entry name" value="30S ribosomal protein S10"/>
    <property type="match status" value="1"/>
</dbReference>
<dbReference type="InterPro" id="IPR036838">
    <property type="entry name" value="Ribosomal_uS10_dom_sf"/>
</dbReference>
<dbReference type="PANTHER" id="PTHR43721">
    <property type="entry name" value="ELONGATION FACTOR TU-RELATED"/>
    <property type="match status" value="1"/>
</dbReference>
<evidence type="ECO:0000259" key="7">
    <source>
        <dbReference type="PROSITE" id="PS51722"/>
    </source>
</evidence>
<feature type="domain" description="Tr-type G" evidence="7">
    <location>
        <begin position="10"/>
        <end position="206"/>
    </location>
</feature>
<dbReference type="GO" id="GO:0003735">
    <property type="term" value="F:structural constituent of ribosome"/>
    <property type="evidence" value="ECO:0007669"/>
    <property type="project" value="InterPro"/>
</dbReference>
<dbReference type="NCBIfam" id="NF000766">
    <property type="entry name" value="PRK00049.1"/>
    <property type="match status" value="1"/>
</dbReference>
<dbReference type="GO" id="GO:0003746">
    <property type="term" value="F:translation elongation factor activity"/>
    <property type="evidence" value="ECO:0007669"/>
    <property type="project" value="TreeGrafter"/>
</dbReference>